<feature type="transmembrane region" description="Helical" evidence="8">
    <location>
        <begin position="21"/>
        <end position="43"/>
    </location>
</feature>
<accession>A0A0K2TRV0</accession>
<dbReference type="Pfam" id="PF00083">
    <property type="entry name" value="Sugar_tr"/>
    <property type="match status" value="1"/>
</dbReference>
<sequence length="419" mass="46585">MISTCVVGGILGQHFGRRKSALFVTPIHILGFLLQIFASSSITVQFGRFLNGAAGGLTSGVVPVYISEISTNNYRTAFGAGVSAFYLLGTNFVFILGSLLEWRNVIGISIIFPIFGIITMMTIPDSPVWLITKDRKQEAREALLWLRGQHYSKVDEELKSIQSQYKEIMEKSRVNSEGKPNSKVIKFFQMFKRPDVYKPLLIVMTLMVLQQFCGMSAITYYAIKILIIAKSSIDKYAATVIFGVVRLTAQLAGVFLLARFARRTLFFTSALFMAIGTSMLGLGIYLNDETETSTTDIVGVLPILGISIAAAAYPIGLSPIPWSYTSELFPVDIRAEMCGLTNAFANCYIFFVVLSFPFIKEAIGGAYTFWIYSSVCIIVIIFSFYFLPETKGMKLEDISKSFAKDEKKKEDPKELDSLV</sequence>
<organism evidence="10">
    <name type="scientific">Lepeophtheirus salmonis</name>
    <name type="common">Salmon louse</name>
    <name type="synonym">Caligus salmonis</name>
    <dbReference type="NCBI Taxonomy" id="72036"/>
    <lineage>
        <taxon>Eukaryota</taxon>
        <taxon>Metazoa</taxon>
        <taxon>Ecdysozoa</taxon>
        <taxon>Arthropoda</taxon>
        <taxon>Crustacea</taxon>
        <taxon>Multicrustacea</taxon>
        <taxon>Hexanauplia</taxon>
        <taxon>Copepoda</taxon>
        <taxon>Siphonostomatoida</taxon>
        <taxon>Caligidae</taxon>
        <taxon>Lepeophtheirus</taxon>
    </lineage>
</organism>
<dbReference type="InterPro" id="IPR003663">
    <property type="entry name" value="Sugar/inositol_transpt"/>
</dbReference>
<evidence type="ECO:0000256" key="3">
    <source>
        <dbReference type="ARBA" id="ARBA00022475"/>
    </source>
</evidence>
<evidence type="ECO:0000256" key="4">
    <source>
        <dbReference type="ARBA" id="ARBA00022597"/>
    </source>
</evidence>
<keyword evidence="4" id="KW-0762">Sugar transport</keyword>
<dbReference type="PANTHER" id="PTHR48021">
    <property type="match status" value="1"/>
</dbReference>
<dbReference type="SUPFAM" id="SSF103473">
    <property type="entry name" value="MFS general substrate transporter"/>
    <property type="match status" value="1"/>
</dbReference>
<keyword evidence="5 8" id="KW-0812">Transmembrane</keyword>
<evidence type="ECO:0000256" key="6">
    <source>
        <dbReference type="ARBA" id="ARBA00022989"/>
    </source>
</evidence>
<dbReference type="PROSITE" id="PS00217">
    <property type="entry name" value="SUGAR_TRANSPORT_2"/>
    <property type="match status" value="1"/>
</dbReference>
<gene>
    <name evidence="10" type="primary">Dana\GF11588</name>
</gene>
<dbReference type="GO" id="GO:0022857">
    <property type="term" value="F:transmembrane transporter activity"/>
    <property type="evidence" value="ECO:0007669"/>
    <property type="project" value="InterPro"/>
</dbReference>
<evidence type="ECO:0000256" key="5">
    <source>
        <dbReference type="ARBA" id="ARBA00022692"/>
    </source>
</evidence>
<evidence type="ECO:0000313" key="10">
    <source>
        <dbReference type="EMBL" id="CDW28377.1"/>
    </source>
</evidence>
<dbReference type="FunFam" id="1.20.1250.20:FF:000218">
    <property type="entry name" value="facilitated trehalose transporter Tret1"/>
    <property type="match status" value="1"/>
</dbReference>
<dbReference type="PROSITE" id="PS50850">
    <property type="entry name" value="MFS"/>
    <property type="match status" value="1"/>
</dbReference>
<evidence type="ECO:0000256" key="7">
    <source>
        <dbReference type="ARBA" id="ARBA00023136"/>
    </source>
</evidence>
<feature type="transmembrane region" description="Helical" evidence="8">
    <location>
        <begin position="265"/>
        <end position="285"/>
    </location>
</feature>
<proteinExistence type="predicted"/>
<dbReference type="InterPro" id="IPR005828">
    <property type="entry name" value="MFS_sugar_transport-like"/>
</dbReference>
<dbReference type="Gene3D" id="1.20.1250.20">
    <property type="entry name" value="MFS general substrate transporter like domains"/>
    <property type="match status" value="1"/>
</dbReference>
<dbReference type="InterPro" id="IPR036259">
    <property type="entry name" value="MFS_trans_sf"/>
</dbReference>
<dbReference type="PRINTS" id="PR00171">
    <property type="entry name" value="SUGRTRNSPORT"/>
</dbReference>
<feature type="transmembrane region" description="Helical" evidence="8">
    <location>
        <begin position="337"/>
        <end position="359"/>
    </location>
</feature>
<evidence type="ECO:0000256" key="1">
    <source>
        <dbReference type="ARBA" id="ARBA00004651"/>
    </source>
</evidence>
<name>A0A0K2TRV0_LEPSM</name>
<keyword evidence="2" id="KW-0813">Transport</keyword>
<keyword evidence="6 8" id="KW-1133">Transmembrane helix</keyword>
<keyword evidence="7 8" id="KW-0472">Membrane</keyword>
<feature type="transmembrane region" description="Helical" evidence="8">
    <location>
        <begin position="235"/>
        <end position="258"/>
    </location>
</feature>
<dbReference type="PANTHER" id="PTHR48021:SF1">
    <property type="entry name" value="GH07001P-RELATED"/>
    <property type="match status" value="1"/>
</dbReference>
<feature type="transmembrane region" description="Helical" evidence="8">
    <location>
        <begin position="106"/>
        <end position="131"/>
    </location>
</feature>
<feature type="transmembrane region" description="Helical" evidence="8">
    <location>
        <begin position="297"/>
        <end position="316"/>
    </location>
</feature>
<reference evidence="10" key="1">
    <citation type="submission" date="2014-05" db="EMBL/GenBank/DDBJ databases">
        <authorList>
            <person name="Chronopoulou M."/>
        </authorList>
    </citation>
    <scope>NUCLEOTIDE SEQUENCE</scope>
    <source>
        <tissue evidence="10">Whole organism</tissue>
    </source>
</reference>
<dbReference type="GO" id="GO:0005886">
    <property type="term" value="C:plasma membrane"/>
    <property type="evidence" value="ECO:0007669"/>
    <property type="project" value="UniProtKB-SubCell"/>
</dbReference>
<feature type="transmembrane region" description="Helical" evidence="8">
    <location>
        <begin position="365"/>
        <end position="387"/>
    </location>
</feature>
<dbReference type="InterPro" id="IPR050549">
    <property type="entry name" value="MFS_Trehalose_Transporter"/>
</dbReference>
<dbReference type="AlphaFoldDB" id="A0A0K2TRV0"/>
<dbReference type="EMBL" id="HACA01011016">
    <property type="protein sequence ID" value="CDW28377.1"/>
    <property type="molecule type" value="Transcribed_RNA"/>
</dbReference>
<feature type="domain" description="Major facilitator superfamily (MFS) profile" evidence="9">
    <location>
        <begin position="1"/>
        <end position="391"/>
    </location>
</feature>
<feature type="transmembrane region" description="Helical" evidence="8">
    <location>
        <begin position="49"/>
        <end position="66"/>
    </location>
</feature>
<dbReference type="OrthoDB" id="6612291at2759"/>
<evidence type="ECO:0000256" key="8">
    <source>
        <dbReference type="SAM" id="Phobius"/>
    </source>
</evidence>
<feature type="transmembrane region" description="Helical" evidence="8">
    <location>
        <begin position="200"/>
        <end position="223"/>
    </location>
</feature>
<keyword evidence="3" id="KW-1003">Cell membrane</keyword>
<evidence type="ECO:0000259" key="9">
    <source>
        <dbReference type="PROSITE" id="PS50850"/>
    </source>
</evidence>
<evidence type="ECO:0000256" key="2">
    <source>
        <dbReference type="ARBA" id="ARBA00022448"/>
    </source>
</evidence>
<comment type="subcellular location">
    <subcellularLocation>
        <location evidence="1">Cell membrane</location>
        <topology evidence="1">Multi-pass membrane protein</topology>
    </subcellularLocation>
</comment>
<protein>
    <recommendedName>
        <fullName evidence="9">Major facilitator superfamily (MFS) profile domain-containing protein</fullName>
    </recommendedName>
</protein>
<feature type="transmembrane region" description="Helical" evidence="8">
    <location>
        <begin position="78"/>
        <end position="100"/>
    </location>
</feature>
<dbReference type="InterPro" id="IPR005829">
    <property type="entry name" value="Sugar_transporter_CS"/>
</dbReference>
<dbReference type="InterPro" id="IPR020846">
    <property type="entry name" value="MFS_dom"/>
</dbReference>